<evidence type="ECO:0000256" key="1">
    <source>
        <dbReference type="SAM" id="MobiDB-lite"/>
    </source>
</evidence>
<keyword evidence="3" id="KW-1185">Reference proteome</keyword>
<proteinExistence type="predicted"/>
<accession>A0ABY4XAH1</accession>
<evidence type="ECO:0000313" key="3">
    <source>
        <dbReference type="Proteomes" id="UP001056937"/>
    </source>
</evidence>
<feature type="compositionally biased region" description="Acidic residues" evidence="1">
    <location>
        <begin position="9"/>
        <end position="19"/>
    </location>
</feature>
<protein>
    <submittedName>
        <fullName evidence="2">BrnA antitoxin family protein</fullName>
    </submittedName>
</protein>
<feature type="region of interest" description="Disordered" evidence="1">
    <location>
        <begin position="1"/>
        <end position="29"/>
    </location>
</feature>
<organism evidence="2 3">
    <name type="scientific">Sphingomonas morindae</name>
    <dbReference type="NCBI Taxonomy" id="1541170"/>
    <lineage>
        <taxon>Bacteria</taxon>
        <taxon>Pseudomonadati</taxon>
        <taxon>Pseudomonadota</taxon>
        <taxon>Alphaproteobacteria</taxon>
        <taxon>Sphingomonadales</taxon>
        <taxon>Sphingomonadaceae</taxon>
        <taxon>Sphingomonas</taxon>
    </lineage>
</organism>
<name>A0ABY4XAH1_9SPHN</name>
<reference evidence="2" key="1">
    <citation type="journal article" date="2022" name="Toxins">
        <title>Genomic Analysis of Sphingopyxis sp. USTB-05 for Biodegrading Cyanobacterial Hepatotoxins.</title>
        <authorList>
            <person name="Liu C."/>
            <person name="Xu Q."/>
            <person name="Zhao Z."/>
            <person name="Zhang H."/>
            <person name="Liu X."/>
            <person name="Yin C."/>
            <person name="Liu Y."/>
            <person name="Yan H."/>
        </authorList>
    </citation>
    <scope>NUCLEOTIDE SEQUENCE</scope>
    <source>
        <strain evidence="2">NBD5</strain>
    </source>
</reference>
<dbReference type="Pfam" id="PF14384">
    <property type="entry name" value="BrnA_antitoxin"/>
    <property type="match status" value="1"/>
</dbReference>
<dbReference type="EMBL" id="CP084930">
    <property type="protein sequence ID" value="USI73967.1"/>
    <property type="molecule type" value="Genomic_DNA"/>
</dbReference>
<dbReference type="RefSeq" id="WP_252167774.1">
    <property type="nucleotide sequence ID" value="NZ_CP084930.1"/>
</dbReference>
<dbReference type="InterPro" id="IPR025528">
    <property type="entry name" value="BrnA_antitoxin"/>
</dbReference>
<sequence>MASEKPPVFDDDNPEWTEEDFARSRPAAELPEPILAAFPKTAKPIGRPPGSDKERITIRIDKDTLARFRATGPGWQGRINAALRKISV</sequence>
<gene>
    <name evidence="2" type="ORF">LHA26_05745</name>
</gene>
<evidence type="ECO:0000313" key="2">
    <source>
        <dbReference type="EMBL" id="USI73967.1"/>
    </source>
</evidence>
<dbReference type="Proteomes" id="UP001056937">
    <property type="component" value="Chromosome 1"/>
</dbReference>